<dbReference type="PANTHER" id="PTHR23537:SF1">
    <property type="entry name" value="SUGAR TRANSPORTER"/>
    <property type="match status" value="1"/>
</dbReference>
<evidence type="ECO:0000256" key="1">
    <source>
        <dbReference type="ARBA" id="ARBA00004651"/>
    </source>
</evidence>
<comment type="caution">
    <text evidence="8">The sequence shown here is derived from an EMBL/GenBank/DDBJ whole genome shotgun (WGS) entry which is preliminary data.</text>
</comment>
<keyword evidence="5 6" id="KW-0472">Membrane</keyword>
<feature type="transmembrane region" description="Helical" evidence="6">
    <location>
        <begin position="20"/>
        <end position="41"/>
    </location>
</feature>
<evidence type="ECO:0000256" key="5">
    <source>
        <dbReference type="ARBA" id="ARBA00023136"/>
    </source>
</evidence>
<feature type="transmembrane region" description="Helical" evidence="6">
    <location>
        <begin position="61"/>
        <end position="80"/>
    </location>
</feature>
<feature type="domain" description="Major facilitator superfamily (MFS) profile" evidence="7">
    <location>
        <begin position="216"/>
        <end position="401"/>
    </location>
</feature>
<proteinExistence type="predicted"/>
<evidence type="ECO:0000256" key="2">
    <source>
        <dbReference type="ARBA" id="ARBA00022448"/>
    </source>
</evidence>
<dbReference type="PANTHER" id="PTHR23537">
    <property type="match status" value="1"/>
</dbReference>
<feature type="transmembrane region" description="Helical" evidence="6">
    <location>
        <begin position="254"/>
        <end position="274"/>
    </location>
</feature>
<dbReference type="InterPro" id="IPR010645">
    <property type="entry name" value="MFS_4"/>
</dbReference>
<evidence type="ECO:0000313" key="9">
    <source>
        <dbReference type="Proteomes" id="UP000616779"/>
    </source>
</evidence>
<sequence>MMNEQAKVKTGGKRMGRRKLIVLLGGIAALMVAMGIGRFAFTPILPMMMDHHLFSAAGAGYLASSNYLGYLIGALVLTLVQFKSRSMLLFAGLIVSIATTWGMGEFHNLEAWLVLRFLSGLASAVVLVIASSIVLDRLTALQAGIFYGGVGAGILLTGLSVPLLARNGDWIEVWKGLGMISLILGLAAWSSLRDRHTDTKTLSSPHDHHPSTVRRVLICLMIAYGLEGLGYIVTGTYLVAFAKTVSSIPNIASLSWMLVGIAAAPSCVGWSILASRWGKKWSLTVSMLLQSIGIAIPALIPSSTAVFAGALLFGITFMGITTLSISFAKDLYPQNNRKIIGLLTTFFGLGQMIGPLIAGLLISGNGNYLTALIGAAFIVFLGALSLPLGIGRSDRRQFKQL</sequence>
<evidence type="ECO:0000256" key="6">
    <source>
        <dbReference type="SAM" id="Phobius"/>
    </source>
</evidence>
<feature type="transmembrane region" description="Helical" evidence="6">
    <location>
        <begin position="87"/>
        <end position="104"/>
    </location>
</feature>
<feature type="transmembrane region" description="Helical" evidence="6">
    <location>
        <begin position="213"/>
        <end position="234"/>
    </location>
</feature>
<feature type="transmembrane region" description="Helical" evidence="6">
    <location>
        <begin position="116"/>
        <end position="135"/>
    </location>
</feature>
<name>A0ABX1Y3X8_9BACL</name>
<feature type="transmembrane region" description="Helical" evidence="6">
    <location>
        <begin position="339"/>
        <end position="362"/>
    </location>
</feature>
<feature type="transmembrane region" description="Helical" evidence="6">
    <location>
        <begin position="144"/>
        <end position="165"/>
    </location>
</feature>
<gene>
    <name evidence="8" type="ORF">GC098_29835</name>
</gene>
<keyword evidence="2" id="KW-0813">Transport</keyword>
<dbReference type="InterPro" id="IPR020846">
    <property type="entry name" value="MFS_dom"/>
</dbReference>
<reference evidence="8 9" key="1">
    <citation type="submission" date="2019-10" db="EMBL/GenBank/DDBJ databases">
        <title>Description of Paenibacillus terrestris sp. nov.</title>
        <authorList>
            <person name="Carlier A."/>
            <person name="Qi S."/>
        </authorList>
    </citation>
    <scope>NUCLEOTIDE SEQUENCE [LARGE SCALE GENOMIC DNA]</scope>
    <source>
        <strain evidence="8 9">LMG 31458</strain>
    </source>
</reference>
<comment type="subcellular location">
    <subcellularLocation>
        <location evidence="1">Cell membrane</location>
        <topology evidence="1">Multi-pass membrane protein</topology>
    </subcellularLocation>
</comment>
<evidence type="ECO:0000313" key="8">
    <source>
        <dbReference type="EMBL" id="NOU75528.1"/>
    </source>
</evidence>
<protein>
    <submittedName>
        <fullName evidence="8">YbfB/YjiJ family MFS transporter</fullName>
    </submittedName>
</protein>
<dbReference type="InterPro" id="IPR001958">
    <property type="entry name" value="Tet-R_TetA/multi-R_MdtG-like"/>
</dbReference>
<dbReference type="EMBL" id="WHOA01000218">
    <property type="protein sequence ID" value="NOU75528.1"/>
    <property type="molecule type" value="Genomic_DNA"/>
</dbReference>
<dbReference type="PROSITE" id="PS50850">
    <property type="entry name" value="MFS"/>
    <property type="match status" value="1"/>
</dbReference>
<feature type="transmembrane region" description="Helical" evidence="6">
    <location>
        <begin position="306"/>
        <end position="327"/>
    </location>
</feature>
<keyword evidence="3 6" id="KW-0812">Transmembrane</keyword>
<dbReference type="Pfam" id="PF06779">
    <property type="entry name" value="MFS_4"/>
    <property type="match status" value="1"/>
</dbReference>
<evidence type="ECO:0000256" key="3">
    <source>
        <dbReference type="ARBA" id="ARBA00022692"/>
    </source>
</evidence>
<accession>A0ABX1Y3X8</accession>
<dbReference type="PRINTS" id="PR01035">
    <property type="entry name" value="TCRTETA"/>
</dbReference>
<dbReference type="CDD" id="cd06180">
    <property type="entry name" value="MFS_YjiJ"/>
    <property type="match status" value="1"/>
</dbReference>
<feature type="transmembrane region" description="Helical" evidence="6">
    <location>
        <begin position="368"/>
        <end position="390"/>
    </location>
</feature>
<dbReference type="InterPro" id="IPR036259">
    <property type="entry name" value="MFS_trans_sf"/>
</dbReference>
<dbReference type="Proteomes" id="UP000616779">
    <property type="component" value="Unassembled WGS sequence"/>
</dbReference>
<dbReference type="Gene3D" id="1.20.1250.20">
    <property type="entry name" value="MFS general substrate transporter like domains"/>
    <property type="match status" value="2"/>
</dbReference>
<feature type="transmembrane region" description="Helical" evidence="6">
    <location>
        <begin position="171"/>
        <end position="192"/>
    </location>
</feature>
<evidence type="ECO:0000256" key="4">
    <source>
        <dbReference type="ARBA" id="ARBA00022989"/>
    </source>
</evidence>
<feature type="transmembrane region" description="Helical" evidence="6">
    <location>
        <begin position="281"/>
        <end position="300"/>
    </location>
</feature>
<evidence type="ECO:0000259" key="7">
    <source>
        <dbReference type="PROSITE" id="PS50850"/>
    </source>
</evidence>
<keyword evidence="4 6" id="KW-1133">Transmembrane helix</keyword>
<organism evidence="8 9">
    <name type="scientific">Paenibacillus phytorum</name>
    <dbReference type="NCBI Taxonomy" id="2654977"/>
    <lineage>
        <taxon>Bacteria</taxon>
        <taxon>Bacillati</taxon>
        <taxon>Bacillota</taxon>
        <taxon>Bacilli</taxon>
        <taxon>Bacillales</taxon>
        <taxon>Paenibacillaceae</taxon>
        <taxon>Paenibacillus</taxon>
    </lineage>
</organism>
<keyword evidence="9" id="KW-1185">Reference proteome</keyword>
<dbReference type="SUPFAM" id="SSF103473">
    <property type="entry name" value="MFS general substrate transporter"/>
    <property type="match status" value="1"/>
</dbReference>